<accession>A0AAV0R2T7</accession>
<comment type="caution">
    <text evidence="6">The sequence shown here is derived from an EMBL/GenBank/DDBJ whole genome shotgun (WGS) entry which is preliminary data.</text>
</comment>
<sequence length="466" mass="53088">MKNRFLERGNSGGCSIHGRKHNKCVIFPVEVNVVAEAIDRINMTWIVRAKVAETDLIIQVGDSNFHVHKLAMVSRSAYLNRLVFQERNNNLQNSISTILLHSLPGGAETFELILKFCYGWKIDLTPTNIAPIYSAAKFLEMNNEMEQGNLISKTETFLTYLLLLSSSWKDIFTIFKSCEETVSSWAKELHILRSGIENLIIRLPPEQESSLPCNFLLHLLKFGNSVRADSELLAGVEERVADKLEVCRVSDLLVQKSTNRSTTLYDVGIVAKVLETYVSCAKRNPAATLLVVGRLIDEYLTVVSRDSRLPVKSFLSVAEALPDSARICHDNLYRAIDFYLKVHPKLSEEERTGICRAMDYHKLSQEAQKHAIKNDRLPWHQTAMIIMAEQVKMTRSITCGGSSYQHRAKRQASLKIGNCDMEKGWLYSPRNEIRMMKKEVEAMKGQINELQVCRLKMQQQLKRCHI</sequence>
<dbReference type="Pfam" id="PF00651">
    <property type="entry name" value="BTB"/>
    <property type="match status" value="1"/>
</dbReference>
<organism evidence="6 7">
    <name type="scientific">Linum tenue</name>
    <dbReference type="NCBI Taxonomy" id="586396"/>
    <lineage>
        <taxon>Eukaryota</taxon>
        <taxon>Viridiplantae</taxon>
        <taxon>Streptophyta</taxon>
        <taxon>Embryophyta</taxon>
        <taxon>Tracheophyta</taxon>
        <taxon>Spermatophyta</taxon>
        <taxon>Magnoliopsida</taxon>
        <taxon>eudicotyledons</taxon>
        <taxon>Gunneridae</taxon>
        <taxon>Pentapetalae</taxon>
        <taxon>rosids</taxon>
        <taxon>fabids</taxon>
        <taxon>Malpighiales</taxon>
        <taxon>Linaceae</taxon>
        <taxon>Linum</taxon>
    </lineage>
</organism>
<evidence type="ECO:0000256" key="3">
    <source>
        <dbReference type="PROSITE-ProRule" id="PRU00982"/>
    </source>
</evidence>
<dbReference type="EMBL" id="CAMGYJ010000010">
    <property type="protein sequence ID" value="CAI0551466.1"/>
    <property type="molecule type" value="Genomic_DNA"/>
</dbReference>
<comment type="pathway">
    <text evidence="1">Protein modification; protein ubiquitination.</text>
</comment>
<dbReference type="AlphaFoldDB" id="A0AAV0R2T7"/>
<proteinExistence type="inferred from homology"/>
<feature type="domain" description="NPH3" evidence="5">
    <location>
        <begin position="118"/>
        <end position="392"/>
    </location>
</feature>
<evidence type="ECO:0000313" key="7">
    <source>
        <dbReference type="Proteomes" id="UP001154282"/>
    </source>
</evidence>
<dbReference type="SUPFAM" id="SSF54695">
    <property type="entry name" value="POZ domain"/>
    <property type="match status" value="1"/>
</dbReference>
<dbReference type="PROSITE" id="PS51649">
    <property type="entry name" value="NPH3"/>
    <property type="match status" value="1"/>
</dbReference>
<evidence type="ECO:0000313" key="6">
    <source>
        <dbReference type="EMBL" id="CAI0551466.1"/>
    </source>
</evidence>
<dbReference type="PANTHER" id="PTHR32370">
    <property type="entry name" value="OS12G0117600 PROTEIN"/>
    <property type="match status" value="1"/>
</dbReference>
<dbReference type="InterPro" id="IPR000210">
    <property type="entry name" value="BTB/POZ_dom"/>
</dbReference>
<dbReference type="PROSITE" id="PS50097">
    <property type="entry name" value="BTB"/>
    <property type="match status" value="1"/>
</dbReference>
<comment type="similarity">
    <text evidence="3">Belongs to the NPH3 family.</text>
</comment>
<name>A0AAV0R2T7_9ROSI</name>
<dbReference type="Pfam" id="PF03000">
    <property type="entry name" value="NPH3"/>
    <property type="match status" value="1"/>
</dbReference>
<evidence type="ECO:0000259" key="4">
    <source>
        <dbReference type="PROSITE" id="PS50097"/>
    </source>
</evidence>
<dbReference type="Proteomes" id="UP001154282">
    <property type="component" value="Unassembled WGS sequence"/>
</dbReference>
<keyword evidence="2" id="KW-0833">Ubl conjugation pathway</keyword>
<dbReference type="InterPro" id="IPR043454">
    <property type="entry name" value="NPH3/RPT2-like"/>
</dbReference>
<dbReference type="SMART" id="SM00225">
    <property type="entry name" value="BTB"/>
    <property type="match status" value="1"/>
</dbReference>
<gene>
    <name evidence="6" type="ORF">LITE_LOCUS45982</name>
</gene>
<feature type="domain" description="BTB" evidence="4">
    <location>
        <begin position="54"/>
        <end position="126"/>
    </location>
</feature>
<reference evidence="6" key="1">
    <citation type="submission" date="2022-08" db="EMBL/GenBank/DDBJ databases">
        <authorList>
            <person name="Gutierrez-Valencia J."/>
        </authorList>
    </citation>
    <scope>NUCLEOTIDE SEQUENCE</scope>
</reference>
<protein>
    <submittedName>
        <fullName evidence="6">Uncharacterized protein</fullName>
    </submittedName>
</protein>
<dbReference type="Gene3D" id="3.30.710.10">
    <property type="entry name" value="Potassium Channel Kv1.1, Chain A"/>
    <property type="match status" value="1"/>
</dbReference>
<evidence type="ECO:0000259" key="5">
    <source>
        <dbReference type="PROSITE" id="PS51649"/>
    </source>
</evidence>
<dbReference type="InterPro" id="IPR011333">
    <property type="entry name" value="SKP1/BTB/POZ_sf"/>
</dbReference>
<dbReference type="InterPro" id="IPR027356">
    <property type="entry name" value="NPH3_dom"/>
</dbReference>
<keyword evidence="7" id="KW-1185">Reference proteome</keyword>
<evidence type="ECO:0000256" key="2">
    <source>
        <dbReference type="ARBA" id="ARBA00022786"/>
    </source>
</evidence>
<evidence type="ECO:0000256" key="1">
    <source>
        <dbReference type="ARBA" id="ARBA00004906"/>
    </source>
</evidence>